<evidence type="ECO:0000313" key="4">
    <source>
        <dbReference type="Proteomes" id="UP000036987"/>
    </source>
</evidence>
<name>A0A0K9NYR0_ZOSMR</name>
<protein>
    <submittedName>
        <fullName evidence="3">Uncharacterized protein</fullName>
    </submittedName>
</protein>
<reference evidence="4" key="1">
    <citation type="journal article" date="2016" name="Nature">
        <title>The genome of the seagrass Zostera marina reveals angiosperm adaptation to the sea.</title>
        <authorList>
            <person name="Olsen J.L."/>
            <person name="Rouze P."/>
            <person name="Verhelst B."/>
            <person name="Lin Y.-C."/>
            <person name="Bayer T."/>
            <person name="Collen J."/>
            <person name="Dattolo E."/>
            <person name="De Paoli E."/>
            <person name="Dittami S."/>
            <person name="Maumus F."/>
            <person name="Michel G."/>
            <person name="Kersting A."/>
            <person name="Lauritano C."/>
            <person name="Lohaus R."/>
            <person name="Toepel M."/>
            <person name="Tonon T."/>
            <person name="Vanneste K."/>
            <person name="Amirebrahimi M."/>
            <person name="Brakel J."/>
            <person name="Bostroem C."/>
            <person name="Chovatia M."/>
            <person name="Grimwood J."/>
            <person name="Jenkins J.W."/>
            <person name="Jueterbock A."/>
            <person name="Mraz A."/>
            <person name="Stam W.T."/>
            <person name="Tice H."/>
            <person name="Bornberg-Bauer E."/>
            <person name="Green P.J."/>
            <person name="Pearson G.A."/>
            <person name="Procaccini G."/>
            <person name="Duarte C.M."/>
            <person name="Schmutz J."/>
            <person name="Reusch T.B.H."/>
            <person name="Van de Peer Y."/>
        </authorList>
    </citation>
    <scope>NUCLEOTIDE SEQUENCE [LARGE SCALE GENOMIC DNA]</scope>
    <source>
        <strain evidence="4">cv. Finnish</strain>
    </source>
</reference>
<comment type="caution">
    <text evidence="3">The sequence shown here is derived from an EMBL/GenBank/DDBJ whole genome shotgun (WGS) entry which is preliminary data.</text>
</comment>
<organism evidence="3 4">
    <name type="scientific">Zostera marina</name>
    <name type="common">Eelgrass</name>
    <dbReference type="NCBI Taxonomy" id="29655"/>
    <lineage>
        <taxon>Eukaryota</taxon>
        <taxon>Viridiplantae</taxon>
        <taxon>Streptophyta</taxon>
        <taxon>Embryophyta</taxon>
        <taxon>Tracheophyta</taxon>
        <taxon>Spermatophyta</taxon>
        <taxon>Magnoliopsida</taxon>
        <taxon>Liliopsida</taxon>
        <taxon>Zosteraceae</taxon>
        <taxon>Zostera</taxon>
    </lineage>
</organism>
<evidence type="ECO:0000313" key="3">
    <source>
        <dbReference type="EMBL" id="KMZ61853.1"/>
    </source>
</evidence>
<dbReference type="AlphaFoldDB" id="A0A0K9NYR0"/>
<evidence type="ECO:0000256" key="1">
    <source>
        <dbReference type="SAM" id="Coils"/>
    </source>
</evidence>
<sequence length="220" mass="24972">MTRKKSKTKVVASKEAVSASPPPPPPSLSSPPPSRESLEDKEAMTKLETLQSLNSILVRETSTMREKMKNIQSQMMEMEELCGDHEPFDLVDELDISSLFNKMRSLMEKRAMALEQRIKAEEELVESLRRSKEELVGEVDGLRDEIRNLNKEDLEKSIRVSNLEKMNVDLEGEVGYLKGELEVQNSEIAEVQCLSNTLNGKINSLNKKNQKKKIPKMVNI</sequence>
<keyword evidence="1" id="KW-0175">Coiled coil</keyword>
<feature type="coiled-coil region" evidence="1">
    <location>
        <begin position="61"/>
        <end position="152"/>
    </location>
</feature>
<evidence type="ECO:0000256" key="2">
    <source>
        <dbReference type="SAM" id="MobiDB-lite"/>
    </source>
</evidence>
<gene>
    <name evidence="3" type="ORF">ZOSMA_4G01420</name>
</gene>
<dbReference type="EMBL" id="LFYR01001430">
    <property type="protein sequence ID" value="KMZ61853.1"/>
    <property type="molecule type" value="Genomic_DNA"/>
</dbReference>
<feature type="compositionally biased region" description="Low complexity" evidence="2">
    <location>
        <begin position="9"/>
        <end position="19"/>
    </location>
</feature>
<dbReference type="Proteomes" id="UP000036987">
    <property type="component" value="Unassembled WGS sequence"/>
</dbReference>
<feature type="compositionally biased region" description="Pro residues" evidence="2">
    <location>
        <begin position="20"/>
        <end position="34"/>
    </location>
</feature>
<feature type="region of interest" description="Disordered" evidence="2">
    <location>
        <begin position="1"/>
        <end position="41"/>
    </location>
</feature>
<accession>A0A0K9NYR0</accession>
<proteinExistence type="predicted"/>
<keyword evidence="4" id="KW-1185">Reference proteome</keyword>